<keyword evidence="12" id="KW-0694">RNA-binding</keyword>
<evidence type="ECO:0000256" key="13">
    <source>
        <dbReference type="ARBA" id="ARBA00023242"/>
    </source>
</evidence>
<feature type="compositionally biased region" description="Low complexity" evidence="15">
    <location>
        <begin position="433"/>
        <end position="446"/>
    </location>
</feature>
<dbReference type="GO" id="GO:1990817">
    <property type="term" value="F:poly(A) RNA polymerase activity"/>
    <property type="evidence" value="ECO:0007669"/>
    <property type="project" value="UniProtKB-EC"/>
</dbReference>
<dbReference type="InterPro" id="IPR013783">
    <property type="entry name" value="Ig-like_fold"/>
</dbReference>
<protein>
    <recommendedName>
        <fullName evidence="5">polynucleotide adenylyltransferase</fullName>
        <ecNumber evidence="5">2.7.7.19</ecNumber>
    </recommendedName>
</protein>
<keyword evidence="8" id="KW-0479">Metal-binding</keyword>
<evidence type="ECO:0000256" key="10">
    <source>
        <dbReference type="ARBA" id="ARBA00022840"/>
    </source>
</evidence>
<evidence type="ECO:0000256" key="5">
    <source>
        <dbReference type="ARBA" id="ARBA00012388"/>
    </source>
</evidence>
<comment type="subcellular location">
    <subcellularLocation>
        <location evidence="3">Nucleus</location>
    </subcellularLocation>
</comment>
<dbReference type="CDD" id="cd01177">
    <property type="entry name" value="IPT_NFkappaB"/>
    <property type="match status" value="1"/>
</dbReference>
<evidence type="ECO:0000313" key="18">
    <source>
        <dbReference type="Proteomes" id="UP000289886"/>
    </source>
</evidence>
<evidence type="ECO:0000256" key="3">
    <source>
        <dbReference type="ARBA" id="ARBA00004123"/>
    </source>
</evidence>
<dbReference type="FunFam" id="2.60.40.340:FF:000003">
    <property type="entry name" value="NFkB p65 transcription factor"/>
    <property type="match status" value="1"/>
</dbReference>
<dbReference type="PROSITE" id="PS01204">
    <property type="entry name" value="REL_1"/>
    <property type="match status" value="1"/>
</dbReference>
<dbReference type="EC" id="2.7.7.19" evidence="5"/>
<dbReference type="PRINTS" id="PR00057">
    <property type="entry name" value="NFKBTNSCPFCT"/>
</dbReference>
<dbReference type="SUPFAM" id="SSF49417">
    <property type="entry name" value="p53-like transcription factors"/>
    <property type="match status" value="1"/>
</dbReference>
<organism evidence="17 18">
    <name type="scientific">Acipenser ruthenus</name>
    <name type="common">Sterlet sturgeon</name>
    <dbReference type="NCBI Taxonomy" id="7906"/>
    <lineage>
        <taxon>Eukaryota</taxon>
        <taxon>Metazoa</taxon>
        <taxon>Chordata</taxon>
        <taxon>Craniata</taxon>
        <taxon>Vertebrata</taxon>
        <taxon>Euteleostomi</taxon>
        <taxon>Actinopterygii</taxon>
        <taxon>Chondrostei</taxon>
        <taxon>Acipenseriformes</taxon>
        <taxon>Acipenseridae</taxon>
        <taxon>Acipenser</taxon>
    </lineage>
</organism>
<dbReference type="InterPro" id="IPR007010">
    <property type="entry name" value="PolA_pol_RNA-bd_dom"/>
</dbReference>
<dbReference type="GO" id="GO:0003700">
    <property type="term" value="F:DNA-binding transcription factor activity"/>
    <property type="evidence" value="ECO:0007669"/>
    <property type="project" value="InterPro"/>
</dbReference>
<dbReference type="InterPro" id="IPR008967">
    <property type="entry name" value="p53-like_TF_DNA-bd_sf"/>
</dbReference>
<dbReference type="InterPro" id="IPR007012">
    <property type="entry name" value="PolA_pol_cen_dom"/>
</dbReference>
<comment type="caution">
    <text evidence="17">The sequence shown here is derived from an EMBL/GenBank/DDBJ whole genome shotgun (WGS) entry which is preliminary data.</text>
</comment>
<feature type="domain" description="RHD" evidence="16">
    <location>
        <begin position="622"/>
        <end position="799"/>
    </location>
</feature>
<dbReference type="GO" id="GO:0005524">
    <property type="term" value="F:ATP binding"/>
    <property type="evidence" value="ECO:0007669"/>
    <property type="project" value="UniProtKB-KW"/>
</dbReference>
<keyword evidence="9" id="KW-0547">Nucleotide-binding</keyword>
<dbReference type="AlphaFoldDB" id="A0A444UIU2"/>
<dbReference type="InterPro" id="IPR037059">
    <property type="entry name" value="RHD_DNA_bind_dom_sf"/>
</dbReference>
<comment type="similarity">
    <text evidence="4">Belongs to the poly(A) polymerase family.</text>
</comment>
<dbReference type="SMART" id="SM00429">
    <property type="entry name" value="IPT"/>
    <property type="match status" value="1"/>
</dbReference>
<feature type="compositionally biased region" description="Basic and acidic residues" evidence="15">
    <location>
        <begin position="554"/>
        <end position="573"/>
    </location>
</feature>
<dbReference type="Gene3D" id="2.60.40.10">
    <property type="entry name" value="Immunoglobulins"/>
    <property type="match status" value="2"/>
</dbReference>
<evidence type="ECO:0000256" key="12">
    <source>
        <dbReference type="ARBA" id="ARBA00022884"/>
    </source>
</evidence>
<accession>A0A444UIU2</accession>
<dbReference type="EMBL" id="SCEB01214483">
    <property type="protein sequence ID" value="RXM35079.1"/>
    <property type="molecule type" value="Genomic_DNA"/>
</dbReference>
<dbReference type="InterPro" id="IPR011539">
    <property type="entry name" value="RHD_DNA_bind_dom"/>
</dbReference>
<dbReference type="PANTHER" id="PTHR10682">
    <property type="entry name" value="POLY A POLYMERASE"/>
    <property type="match status" value="1"/>
</dbReference>
<dbReference type="PROSITE" id="PS50254">
    <property type="entry name" value="REL_2"/>
    <property type="match status" value="1"/>
</dbReference>
<dbReference type="Pfam" id="PF16179">
    <property type="entry name" value="RHD_dimer"/>
    <property type="match status" value="1"/>
</dbReference>
<keyword evidence="13" id="KW-0539">Nucleus</keyword>
<sequence length="1228" mass="136907">MKPFGVFEDEEELNHRLVVLGKLNDLVKEWIAEISETKAVEDAFVPVIKFKFDSIEIDLLFARLALPSIPDNLDLRGDSHLRNLDIRCIRSLNGCRVTDEILHLVPNKENFRLTLRAIKLWAKRRGIYSNMLGFLGGVSWAMLVARTCQLYPNAVAATLVHKFFLVFSKWEWPNPVLLKQPEESNLNLPVWDPRVNPLDRYHLMPIITPAYPQQNSTYNVSTSTRTIMTEEFKHGLAITDEILLGKVEWSKLFEPPNLFQKYKHYIVLTASASTEENHLEWIGLVESKIRVLVGNLERNEYITLAHVNPQSFPGSKEHCNEKDFVSMWFIGISFKKVENAESVNIDLTYDIQAFTDTVYRQANNISMLKDGMKIEATHVKKRQLHQYLPPDVLQKKKKSIAEINRNSNGGGSKRCSLDGNPLDSSRDTDSGTPFSSPVPASKPSKPNTDAEDSQNITPSKIPAMCVDGSPPIQPSAKTDLGMSIPVIGSKPVDAPAVKSVQPSAGSTIPTVVGLNVIPRLASPTNSQTVQMLLNGVTNANYTAPKRPHSPSMEESPKRLKDTEKLTVSDDSTFKEPYPPDNGGQEQDPGQVLESLGGTKPMPIPTIDTSRSQVLLIKCVLTGGEPSVQMFEEPKQRGMRFRYKCEGRSAGSIPGERSADNNRSFPSIQILNYYGKGKVLVSLVTKSVPYRPHPHDLVGKDCKDGYYEAEFGPERSVISFQNLGIQCVRRREVKEAIVFRIAKCINPFNVPKEQLLKTEEYDLNVVRLCFQVYLQDECGHYTRALPPIVSNPIYDNRAPNTAELRICRVNKNYGGVKGGEEIFLLCDKVQKDPLLQLILKPDLVLIKRFCCSNVSFFFNNALDDIEVRFFTQSWEGKGSFSQADVHRQVAIVFKTPPFHTNITAPVSVQMQLRRPSDQEVSEPMDFRYLPDNTDPHHFQEKKRKIEEFQKIMQALPEPFNMFPQRPVASMANSTLPQSVSFIQQSQNNMTNSMYTHNDLQQSSLMTNPPQSTSVSSSWSPVVTSGISLDTIRLSQPSSSSSSMLSSVQTSMTLPPLADNLGGLPLLTDHDLRFLDLQSNHSQPSMNSKDTNTNNAGALSVQQQSTFNDPGPDILGGRNSAVNLTVSSTENNMETDDILLSGVPGSMYQWKQEQQGAQGGSTIPLGVSYNSTAPRLLNNGGGVFQGCIQPCNDVSNSLNCGAHNEQFGGGANQGEDRFNAVLMQEWSYFQ</sequence>
<dbReference type="SUPFAM" id="SSF81296">
    <property type="entry name" value="E set domains"/>
    <property type="match status" value="2"/>
</dbReference>
<dbReference type="InterPro" id="IPR048840">
    <property type="entry name" value="PolA_pol_NTPase"/>
</dbReference>
<dbReference type="Gene3D" id="1.10.1410.10">
    <property type="match status" value="1"/>
</dbReference>
<keyword evidence="10" id="KW-0067">ATP-binding</keyword>
<comment type="cofactor">
    <cofactor evidence="2">
        <name>Mg(2+)</name>
        <dbReference type="ChEBI" id="CHEBI:18420"/>
    </cofactor>
</comment>
<dbReference type="InterPro" id="IPR002909">
    <property type="entry name" value="IPT_dom"/>
</dbReference>
<dbReference type="InterPro" id="IPR011068">
    <property type="entry name" value="NuclTrfase_I-like_C"/>
</dbReference>
<dbReference type="FunFam" id="1.10.1410.10:FF:000001">
    <property type="entry name" value="Putative poly(A) polymerase gamma"/>
    <property type="match status" value="1"/>
</dbReference>
<comment type="catalytic activity">
    <reaction evidence="14">
        <text>RNA(n) + ATP = RNA(n)-3'-adenine ribonucleotide + diphosphate</text>
        <dbReference type="Rhea" id="RHEA:11332"/>
        <dbReference type="Rhea" id="RHEA-COMP:14527"/>
        <dbReference type="Rhea" id="RHEA-COMP:17347"/>
        <dbReference type="ChEBI" id="CHEBI:30616"/>
        <dbReference type="ChEBI" id="CHEBI:33019"/>
        <dbReference type="ChEBI" id="CHEBI:140395"/>
        <dbReference type="ChEBI" id="CHEBI:173115"/>
        <dbReference type="EC" id="2.7.7.19"/>
    </reaction>
</comment>
<dbReference type="Pfam" id="PF04928">
    <property type="entry name" value="PAP_central"/>
    <property type="match status" value="1"/>
</dbReference>
<evidence type="ECO:0000259" key="16">
    <source>
        <dbReference type="PROSITE" id="PS50254"/>
    </source>
</evidence>
<proteinExistence type="inferred from homology"/>
<evidence type="ECO:0000256" key="2">
    <source>
        <dbReference type="ARBA" id="ARBA00001946"/>
    </source>
</evidence>
<keyword evidence="7" id="KW-0808">Transferase</keyword>
<dbReference type="FunFam" id="3.30.70.590:FF:000001">
    <property type="entry name" value="Putative poly(A) polymerase gamma"/>
    <property type="match status" value="1"/>
</dbReference>
<evidence type="ECO:0000256" key="9">
    <source>
        <dbReference type="ARBA" id="ARBA00022741"/>
    </source>
</evidence>
<keyword evidence="11" id="KW-0460">Magnesium</keyword>
<dbReference type="InterPro" id="IPR014756">
    <property type="entry name" value="Ig_E-set"/>
</dbReference>
<evidence type="ECO:0000256" key="1">
    <source>
        <dbReference type="ARBA" id="ARBA00001936"/>
    </source>
</evidence>
<dbReference type="Pfam" id="PF20750">
    <property type="entry name" value="PAP_NTPase"/>
    <property type="match status" value="1"/>
</dbReference>
<dbReference type="GO" id="GO:0005634">
    <property type="term" value="C:nucleus"/>
    <property type="evidence" value="ECO:0007669"/>
    <property type="project" value="UniProtKB-SubCell"/>
</dbReference>
<comment type="cofactor">
    <cofactor evidence="1">
        <name>Mn(2+)</name>
        <dbReference type="ChEBI" id="CHEBI:29035"/>
    </cofactor>
</comment>
<dbReference type="Gene3D" id="2.60.40.340">
    <property type="entry name" value="Rel homology domain (RHD), DNA-binding domain"/>
    <property type="match status" value="1"/>
</dbReference>
<reference evidence="17 18" key="1">
    <citation type="submission" date="2019-01" db="EMBL/GenBank/DDBJ databases">
        <title>Draft Genome and Complete Hox-Cluster Characterization of the Sterlet Sturgeon (Acipenser ruthenus).</title>
        <authorList>
            <person name="Wei Q."/>
        </authorList>
    </citation>
    <scope>NUCLEOTIDE SEQUENCE [LARGE SCALE GENOMIC DNA]</scope>
    <source>
        <strain evidence="17">WHYD16114868_AA</strain>
        <tissue evidence="17">Blood</tissue>
    </source>
</reference>
<dbReference type="GO" id="GO:0046872">
    <property type="term" value="F:metal ion binding"/>
    <property type="evidence" value="ECO:0007669"/>
    <property type="project" value="UniProtKB-KW"/>
</dbReference>
<keyword evidence="6" id="KW-0507">mRNA processing</keyword>
<evidence type="ECO:0000256" key="8">
    <source>
        <dbReference type="ARBA" id="ARBA00022723"/>
    </source>
</evidence>
<dbReference type="InterPro" id="IPR030492">
    <property type="entry name" value="RHD_CS"/>
</dbReference>
<dbReference type="SUPFAM" id="SSF81631">
    <property type="entry name" value="PAP/OAS1 substrate-binding domain"/>
    <property type="match status" value="1"/>
</dbReference>
<dbReference type="GO" id="GO:0005737">
    <property type="term" value="C:cytoplasm"/>
    <property type="evidence" value="ECO:0007669"/>
    <property type="project" value="InterPro"/>
</dbReference>
<dbReference type="InterPro" id="IPR033926">
    <property type="entry name" value="IPT_NFkappaB"/>
</dbReference>
<dbReference type="Proteomes" id="UP000289886">
    <property type="component" value="Unassembled WGS sequence"/>
</dbReference>
<evidence type="ECO:0000256" key="6">
    <source>
        <dbReference type="ARBA" id="ARBA00022664"/>
    </source>
</evidence>
<dbReference type="SUPFAM" id="SSF81301">
    <property type="entry name" value="Nucleotidyltransferase"/>
    <property type="match status" value="1"/>
</dbReference>
<evidence type="ECO:0000256" key="15">
    <source>
        <dbReference type="SAM" id="MobiDB-lite"/>
    </source>
</evidence>
<evidence type="ECO:0000313" key="17">
    <source>
        <dbReference type="EMBL" id="RXM35079.1"/>
    </source>
</evidence>
<evidence type="ECO:0000256" key="7">
    <source>
        <dbReference type="ARBA" id="ARBA00022679"/>
    </source>
</evidence>
<gene>
    <name evidence="17" type="ORF">EOD39_4343</name>
</gene>
<dbReference type="InterPro" id="IPR043519">
    <property type="entry name" value="NT_sf"/>
</dbReference>
<evidence type="ECO:0000256" key="4">
    <source>
        <dbReference type="ARBA" id="ARBA00010912"/>
    </source>
</evidence>
<evidence type="ECO:0000256" key="11">
    <source>
        <dbReference type="ARBA" id="ARBA00022842"/>
    </source>
</evidence>
<dbReference type="GO" id="GO:0003723">
    <property type="term" value="F:RNA binding"/>
    <property type="evidence" value="ECO:0007669"/>
    <property type="project" value="UniProtKB-KW"/>
</dbReference>
<name>A0A444UIU2_ACIRT</name>
<dbReference type="Gene3D" id="3.30.70.590">
    <property type="entry name" value="Poly(A) polymerase predicted RNA binding domain"/>
    <property type="match status" value="1"/>
</dbReference>
<dbReference type="InterPro" id="IPR000451">
    <property type="entry name" value="NFkB/Dor"/>
</dbReference>
<dbReference type="PANTHER" id="PTHR10682:SF6">
    <property type="entry name" value="POLY(A) POLYMERASE GAMMA"/>
    <property type="match status" value="1"/>
</dbReference>
<keyword evidence="18" id="KW-1185">Reference proteome</keyword>
<dbReference type="Pfam" id="PF04926">
    <property type="entry name" value="PAP_RNA-bind"/>
    <property type="match status" value="1"/>
</dbReference>
<dbReference type="Pfam" id="PF00554">
    <property type="entry name" value="RHD_DNA_bind"/>
    <property type="match status" value="1"/>
</dbReference>
<dbReference type="GO" id="GO:0006397">
    <property type="term" value="P:mRNA processing"/>
    <property type="evidence" value="ECO:0007669"/>
    <property type="project" value="UniProtKB-KW"/>
</dbReference>
<dbReference type="GO" id="GO:0003677">
    <property type="term" value="F:DNA binding"/>
    <property type="evidence" value="ECO:0007669"/>
    <property type="project" value="InterPro"/>
</dbReference>
<dbReference type="GO" id="GO:0031123">
    <property type="term" value="P:RNA 3'-end processing"/>
    <property type="evidence" value="ECO:0007669"/>
    <property type="project" value="InterPro"/>
</dbReference>
<feature type="region of interest" description="Disordered" evidence="15">
    <location>
        <begin position="403"/>
        <end position="475"/>
    </location>
</feature>
<dbReference type="SUPFAM" id="SSF55003">
    <property type="entry name" value="PAP/Archaeal CCA-adding enzyme, C-terminal domain"/>
    <property type="match status" value="1"/>
</dbReference>
<evidence type="ECO:0000256" key="14">
    <source>
        <dbReference type="ARBA" id="ARBA00048830"/>
    </source>
</evidence>
<feature type="region of interest" description="Disordered" evidence="15">
    <location>
        <begin position="539"/>
        <end position="605"/>
    </location>
</feature>
<dbReference type="InterPro" id="IPR032397">
    <property type="entry name" value="RHD_dimer"/>
</dbReference>